<feature type="region of interest" description="Disordered" evidence="1">
    <location>
        <begin position="369"/>
        <end position="411"/>
    </location>
</feature>
<evidence type="ECO:0000259" key="2">
    <source>
        <dbReference type="PROSITE" id="PS50833"/>
    </source>
</evidence>
<name>A0A0N4ZKA8_PARTI</name>
<dbReference type="WBParaSite" id="PTRK_0000854100.1">
    <property type="protein sequence ID" value="PTRK_0000854100.1"/>
    <property type="gene ID" value="PTRK_0000854100"/>
</dbReference>
<dbReference type="GO" id="GO:0030687">
    <property type="term" value="C:preribosome, large subunit precursor"/>
    <property type="evidence" value="ECO:0007669"/>
    <property type="project" value="TreeGrafter"/>
</dbReference>
<evidence type="ECO:0000313" key="3">
    <source>
        <dbReference type="Proteomes" id="UP000038045"/>
    </source>
</evidence>
<organism evidence="3 4">
    <name type="scientific">Parastrongyloides trichosuri</name>
    <name type="common">Possum-specific nematode worm</name>
    <dbReference type="NCBI Taxonomy" id="131310"/>
    <lineage>
        <taxon>Eukaryota</taxon>
        <taxon>Metazoa</taxon>
        <taxon>Ecdysozoa</taxon>
        <taxon>Nematoda</taxon>
        <taxon>Chromadorea</taxon>
        <taxon>Rhabditida</taxon>
        <taxon>Tylenchina</taxon>
        <taxon>Panagrolaimomorpha</taxon>
        <taxon>Strongyloidoidea</taxon>
        <taxon>Strongyloididae</taxon>
        <taxon>Parastrongyloides</taxon>
    </lineage>
</organism>
<keyword evidence="3" id="KW-1185">Reference proteome</keyword>
<evidence type="ECO:0000313" key="4">
    <source>
        <dbReference type="WBParaSite" id="PTRK_0000854100.1"/>
    </source>
</evidence>
<dbReference type="InterPro" id="IPR007109">
    <property type="entry name" value="Brix"/>
</dbReference>
<feature type="domain" description="Brix" evidence="2">
    <location>
        <begin position="57"/>
        <end position="319"/>
    </location>
</feature>
<reference evidence="4" key="1">
    <citation type="submission" date="2017-02" db="UniProtKB">
        <authorList>
            <consortium name="WormBaseParasite"/>
        </authorList>
    </citation>
    <scope>IDENTIFICATION</scope>
</reference>
<sequence length="411" mass="46957">MGRVRKGKSKSAKRAQLGQLGILKNGKEILEKQNRAFKKQQIEAAKNAIQEEQAKMPHSFVIYNGSVGKYVRRLMMDVRKVLEPNTASQLRIQKRNNVKDFIVNGSVLGLSHMIVFTKSETSVNMRLLKTPQGPTIYFKVNNYTLFRDVIASSKRPIVYEKLMSSVPLLIMNGFAGSDKKELKLVESVLQNMFPELTPDKVLLKNVRRCVLFNYDEESDTISMRHYAVKVVPTGISKSAKKIIKDKIPDLSKYKDISEFFLNPGQLSESEYEGEQNEVELAEDLPGKGCMKGMKSNVRMIEIGPRLDLTLTKIVEGIDEGEVLYHRFVSKTAEEVKQLRDKAPYLRSKRKKQEREVNVRVVRRLKYAENKEKAAEEEFEKKKKSLIRKQQRVTGDDVDEVSSASDDGGEYQ</sequence>
<dbReference type="Proteomes" id="UP000038045">
    <property type="component" value="Unplaced"/>
</dbReference>
<dbReference type="GO" id="GO:0019843">
    <property type="term" value="F:rRNA binding"/>
    <property type="evidence" value="ECO:0007669"/>
    <property type="project" value="InterPro"/>
</dbReference>
<dbReference type="STRING" id="131310.A0A0N4ZKA8"/>
<dbReference type="InterPro" id="IPR045112">
    <property type="entry name" value="PPAN-like"/>
</dbReference>
<dbReference type="Pfam" id="PF04427">
    <property type="entry name" value="Brix"/>
    <property type="match status" value="1"/>
</dbReference>
<dbReference type="PROSITE" id="PS50833">
    <property type="entry name" value="BRIX"/>
    <property type="match status" value="1"/>
</dbReference>
<evidence type="ECO:0000256" key="1">
    <source>
        <dbReference type="SAM" id="MobiDB-lite"/>
    </source>
</evidence>
<dbReference type="GO" id="GO:0006364">
    <property type="term" value="P:rRNA processing"/>
    <property type="evidence" value="ECO:0007669"/>
    <property type="project" value="InterPro"/>
</dbReference>
<dbReference type="PANTHER" id="PTHR12661:SF5">
    <property type="entry name" value="SUPPRESSOR OF SWI4 1 HOMOLOG"/>
    <property type="match status" value="1"/>
</dbReference>
<feature type="compositionally biased region" description="Basic residues" evidence="1">
    <location>
        <begin position="381"/>
        <end position="390"/>
    </location>
</feature>
<dbReference type="SMART" id="SM00879">
    <property type="entry name" value="Brix"/>
    <property type="match status" value="1"/>
</dbReference>
<proteinExistence type="predicted"/>
<dbReference type="GO" id="GO:0000027">
    <property type="term" value="P:ribosomal large subunit assembly"/>
    <property type="evidence" value="ECO:0007669"/>
    <property type="project" value="TreeGrafter"/>
</dbReference>
<dbReference type="PANTHER" id="PTHR12661">
    <property type="entry name" value="PETER PAN-RELATED"/>
    <property type="match status" value="1"/>
</dbReference>
<feature type="compositionally biased region" description="Basic and acidic residues" evidence="1">
    <location>
        <begin position="369"/>
        <end position="380"/>
    </location>
</feature>
<protein>
    <submittedName>
        <fullName evidence="4">Brix domain-containing protein</fullName>
    </submittedName>
</protein>
<dbReference type="AlphaFoldDB" id="A0A0N4ZKA8"/>
<accession>A0A0N4ZKA8</accession>